<feature type="transmembrane region" description="Helical" evidence="1">
    <location>
        <begin position="237"/>
        <end position="258"/>
    </location>
</feature>
<evidence type="ECO:0000313" key="5">
    <source>
        <dbReference type="Proteomes" id="UP000235114"/>
    </source>
</evidence>
<evidence type="ECO:0000313" key="4">
    <source>
        <dbReference type="Proteomes" id="UP000234951"/>
    </source>
</evidence>
<keyword evidence="1" id="KW-1133">Transmembrane helix</keyword>
<dbReference type="AlphaFoldDB" id="A0A2N5GJV8"/>
<dbReference type="GO" id="GO:0005886">
    <property type="term" value="C:plasma membrane"/>
    <property type="evidence" value="ECO:0007669"/>
    <property type="project" value="UniProtKB-SubCell"/>
</dbReference>
<accession>A0A2N5GJV8</accession>
<dbReference type="EMBL" id="PGVD01000070">
    <property type="protein sequence ID" value="PLR90859.1"/>
    <property type="molecule type" value="Genomic_DNA"/>
</dbReference>
<reference evidence="2 4" key="1">
    <citation type="submission" date="2017-11" db="EMBL/GenBank/DDBJ databases">
        <title>Comparitive Functional Genomics of Dry Heat Resistant strains isolated from the Viking Spacecraft.</title>
        <authorList>
            <person name="Seuylemezian A."/>
            <person name="Cooper K."/>
            <person name="Vaishampayan P."/>
        </authorList>
    </citation>
    <scope>NUCLEOTIDE SEQUENCE [LARGE SCALE GENOMIC DNA]</scope>
    <source>
        <strain evidence="2 4">M4.6</strain>
    </source>
</reference>
<feature type="transmembrane region" description="Helical" evidence="1">
    <location>
        <begin position="44"/>
        <end position="72"/>
    </location>
</feature>
<evidence type="ECO:0000313" key="3">
    <source>
        <dbReference type="EMBL" id="PLR90859.1"/>
    </source>
</evidence>
<dbReference type="PANTHER" id="PTHR43471">
    <property type="entry name" value="ABC TRANSPORTER PERMEASE"/>
    <property type="match status" value="1"/>
</dbReference>
<keyword evidence="1" id="KW-0472">Membrane</keyword>
<dbReference type="GO" id="GO:0140359">
    <property type="term" value="F:ABC-type transporter activity"/>
    <property type="evidence" value="ECO:0007669"/>
    <property type="project" value="InterPro"/>
</dbReference>
<comment type="caution">
    <text evidence="2">The sequence shown here is derived from an EMBL/GenBank/DDBJ whole genome shotgun (WGS) entry which is preliminary data.</text>
</comment>
<feature type="transmembrane region" description="Helical" evidence="1">
    <location>
        <begin position="162"/>
        <end position="185"/>
    </location>
</feature>
<organism evidence="2 4">
    <name type="scientific">Bacillus canaveralius</name>
    <dbReference type="NCBI Taxonomy" id="1403243"/>
    <lineage>
        <taxon>Bacteria</taxon>
        <taxon>Bacillati</taxon>
        <taxon>Bacillota</taxon>
        <taxon>Bacilli</taxon>
        <taxon>Bacillales</taxon>
        <taxon>Bacillaceae</taxon>
        <taxon>Bacillus</taxon>
    </lineage>
</organism>
<dbReference type="Proteomes" id="UP000234951">
    <property type="component" value="Unassembled WGS sequence"/>
</dbReference>
<dbReference type="OrthoDB" id="2932044at2"/>
<dbReference type="Pfam" id="PF12679">
    <property type="entry name" value="ABC2_membrane_2"/>
    <property type="match status" value="1"/>
</dbReference>
<evidence type="ECO:0000313" key="2">
    <source>
        <dbReference type="EMBL" id="PLR81600.1"/>
    </source>
</evidence>
<gene>
    <name evidence="2" type="ORF">CU635_14730</name>
    <name evidence="3" type="ORF">CVD25_19875</name>
</gene>
<name>A0A2N5GJV8_9BACI</name>
<keyword evidence="1" id="KW-0812">Transmembrane</keyword>
<feature type="transmembrane region" description="Helical" evidence="1">
    <location>
        <begin position="130"/>
        <end position="155"/>
    </location>
</feature>
<feature type="transmembrane region" description="Helical" evidence="1">
    <location>
        <begin position="16"/>
        <end position="38"/>
    </location>
</feature>
<protein>
    <submittedName>
        <fullName evidence="2">Copper ABC transporter permease</fullName>
    </submittedName>
</protein>
<sequence length="265" mass="30456">MYYIWKEWKESLRGKGFWLAGIIIVLLSAALLIQSSVLSFDQGFYVLLINLFDALIYVIPVLCLFFSAFSVYQEKEQKTMIMLLSKQESYFTFLVKKSVAIQVVLTGLILIWLFVYLLPLKIYFQPDFSAYLTFIIAVLSLMIVFTQIGAFVGSIGRSKIQIVGFTVLIWFYFFFLHDIVLLSLLPDVSYENIKLFSAAFFLNPIQAVRVYLESGLGVYSSGHMSKLFESFLWTKPAIFLTANLVIWLTISMTASVTMHRKEGYE</sequence>
<dbReference type="EMBL" id="PGVA01000033">
    <property type="protein sequence ID" value="PLR81600.1"/>
    <property type="molecule type" value="Genomic_DNA"/>
</dbReference>
<evidence type="ECO:0000256" key="1">
    <source>
        <dbReference type="SAM" id="Phobius"/>
    </source>
</evidence>
<proteinExistence type="predicted"/>
<feature type="transmembrane region" description="Helical" evidence="1">
    <location>
        <begin position="93"/>
        <end position="118"/>
    </location>
</feature>
<dbReference type="RefSeq" id="WP_101578137.1">
    <property type="nucleotide sequence ID" value="NZ_PGVA01000033.1"/>
</dbReference>
<dbReference type="Proteomes" id="UP000235114">
    <property type="component" value="Unassembled WGS sequence"/>
</dbReference>
<keyword evidence="5" id="KW-1185">Reference proteome</keyword>
<reference evidence="3 5" key="2">
    <citation type="submission" date="2017-12" db="EMBL/GenBank/DDBJ databases">
        <title>Comparative Functional Genomics of Dry Heat Resistant strains isolated from the Viking Spacecraft.</title>
        <authorList>
            <person name="Seuylemezian A."/>
            <person name="Cooper K."/>
            <person name="Vaishampayan P."/>
        </authorList>
    </citation>
    <scope>NUCLEOTIDE SEQUENCE [LARGE SCALE GENOMIC DNA]</scope>
    <source>
        <strain evidence="3 5">ATCC 29669</strain>
    </source>
</reference>